<accession>A0A0N4Y5N9</accession>
<reference evidence="5" key="1">
    <citation type="submission" date="2017-02" db="UniProtKB">
        <authorList>
            <consortium name="WormBaseParasite"/>
        </authorList>
    </citation>
    <scope>IDENTIFICATION</scope>
</reference>
<dbReference type="EMBL" id="UYSL01020503">
    <property type="protein sequence ID" value="VDL74922.1"/>
    <property type="molecule type" value="Genomic_DNA"/>
</dbReference>
<dbReference type="Pfam" id="PF17906">
    <property type="entry name" value="HTH_48"/>
    <property type="match status" value="1"/>
</dbReference>
<feature type="region of interest" description="Disordered" evidence="1">
    <location>
        <begin position="227"/>
        <end position="248"/>
    </location>
</feature>
<evidence type="ECO:0000259" key="2">
    <source>
        <dbReference type="Pfam" id="PF17906"/>
    </source>
</evidence>
<dbReference type="Proteomes" id="UP000271162">
    <property type="component" value="Unassembled WGS sequence"/>
</dbReference>
<evidence type="ECO:0000313" key="4">
    <source>
        <dbReference type="Proteomes" id="UP000271162"/>
    </source>
</evidence>
<evidence type="ECO:0000313" key="3">
    <source>
        <dbReference type="EMBL" id="VDL74922.1"/>
    </source>
</evidence>
<dbReference type="AlphaFoldDB" id="A0A0N4Y5N9"/>
<dbReference type="Gene3D" id="1.10.10.1450">
    <property type="match status" value="1"/>
</dbReference>
<dbReference type="OMA" id="QNHETAR"/>
<protein>
    <submittedName>
        <fullName evidence="5">HTH_48 domain-containing protein</fullName>
    </submittedName>
</protein>
<name>A0A0N4Y5N9_NIPBR</name>
<feature type="domain" description="Mos1 transposase HTH" evidence="2">
    <location>
        <begin position="1"/>
        <end position="43"/>
    </location>
</feature>
<organism evidence="5">
    <name type="scientific">Nippostrongylus brasiliensis</name>
    <name type="common">Rat hookworm</name>
    <dbReference type="NCBI Taxonomy" id="27835"/>
    <lineage>
        <taxon>Eukaryota</taxon>
        <taxon>Metazoa</taxon>
        <taxon>Ecdysozoa</taxon>
        <taxon>Nematoda</taxon>
        <taxon>Chromadorea</taxon>
        <taxon>Rhabditida</taxon>
        <taxon>Rhabditina</taxon>
        <taxon>Rhabditomorpha</taxon>
        <taxon>Strongyloidea</taxon>
        <taxon>Heligmosomidae</taxon>
        <taxon>Nippostrongylus</taxon>
    </lineage>
</organism>
<gene>
    <name evidence="3" type="ORF">NBR_LOCUS11333</name>
</gene>
<dbReference type="InterPro" id="IPR041426">
    <property type="entry name" value="Mos1_HTH"/>
</dbReference>
<evidence type="ECO:0000313" key="5">
    <source>
        <dbReference type="WBParaSite" id="NBR_0001133201-mRNA-1"/>
    </source>
</evidence>
<keyword evidence="4" id="KW-1185">Reference proteome</keyword>
<dbReference type="WBParaSite" id="NBR_0001133201-mRNA-1">
    <property type="protein sequence ID" value="NBR_0001133201-mRNA-1"/>
    <property type="gene ID" value="NBR_0001133201"/>
</dbReference>
<dbReference type="STRING" id="27835.A0A0N4Y5N9"/>
<reference evidence="3 4" key="2">
    <citation type="submission" date="2018-11" db="EMBL/GenBank/DDBJ databases">
        <authorList>
            <consortium name="Pathogen Informatics"/>
        </authorList>
    </citation>
    <scope>NUCLEOTIDE SEQUENCE [LARGE SCALE GENOMIC DNA]</scope>
</reference>
<evidence type="ECO:0000256" key="1">
    <source>
        <dbReference type="SAM" id="MobiDB-lite"/>
    </source>
</evidence>
<sequence length="319" mass="35591">MLYEFKLGNEADLAFLNVNRAFGDNTVTNTIVHRWFAKFQKGDESLDKEPGVDIDKEFVDEVVEDPEVVEARLAREYGVQPGTLYLHLDALGRGEKLRDFSSPNCLCIGYCTCDKNDGTSLNEVLESEIFIGNGYASSSRDEGTVKLESDATQNGHHAGYNKVRIRDNGLEFRNTLPSPSTARFQVRPEIRHPVRPVPQLKRAAPGGSGIIARSLACLAKYRTDTHQNHETARISPGTSEPVKPPRIEEPTSITSQVKTERTEPIRISRRVEDTRLFSASPKAVAKAIPIETKKRIVTSKSKQLTGDCEEMKEHIVPLF</sequence>
<proteinExistence type="predicted"/>